<dbReference type="InterPro" id="IPR029071">
    <property type="entry name" value="Ubiquitin-like_domsf"/>
</dbReference>
<reference evidence="19" key="1">
    <citation type="submission" date="2018-10" db="EMBL/GenBank/DDBJ databases">
        <title>Transcriptome assembly of Aceria tosichella (Wheat curl mite) Type 2.</title>
        <authorList>
            <person name="Scully E.D."/>
            <person name="Geib S.M."/>
            <person name="Palmer N.A."/>
            <person name="Gupta A.K."/>
            <person name="Sarath G."/>
            <person name="Tatineni S."/>
        </authorList>
    </citation>
    <scope>NUCLEOTIDE SEQUENCE</scope>
    <source>
        <strain evidence="19">LincolnNE</strain>
    </source>
</reference>
<sequence>MLYVFQVDTGTMMTFDMKLVTETVAYLKKTIAMKTDIPEDKQVLLISGGESLTNTQRICSYSSAGTDTSPIFLFAKINIEAQQPPQPSIEFDDDTDMMEMIESCMSMQPSLDTLVARTELAADLNEQASKQRETCEKLVHDQHLQQQGWAAVTANLEDLTRAFKNKSEMLLLAFNEFTKCKSRHEELLKKFSDDMKQLDAVPILPTLLEGNKLLQPSTSTCSGDSAKSAAADVSGGKSGPRQERSTKDVTVKGGQDKSVVDQAPNKAKNSGQSESPMVEEHNSEDNAGASSSNGDDADSTATTNDEDTKQSEDEFLDANQETDKLSPAAETTETKSTPSSEKLPPTTDSSNPAHMEEAQAVTLRQWIDFHDSHSSLERLIELCWRGLERFNETNAESIRFEVQELLKSANNSNMKEIKGLEERLFGLEKLMDDAKKVVDEQCQLASSFQNNRERFSKIKDLTLLPDLSASHKQQLQMMLANHKKMNDYRDRCLRAKHELSVNLHARLKWIMYIEQQISDLDGKLMIYKENLLRLNRHFEIIDQVHKAPNLYLASCVEALRRRRFSRRYLHWANSIAKISQELYENEMTTRKEFDSKLGSHFLSTLFPGLTRSYPPPFATKQPDPFDTKLPRITAADIQYLQANLCDELAANLYIPKDVPMPHIISAPHNLDDSTANVDEAEDLDDRHSLNPTPPSSPTKQPQYGD</sequence>
<dbReference type="GO" id="GO:0005829">
    <property type="term" value="C:cytosol"/>
    <property type="evidence" value="ECO:0007669"/>
    <property type="project" value="UniProtKB-SubCell"/>
</dbReference>
<dbReference type="InterPro" id="IPR040040">
    <property type="entry name" value="ATG11"/>
</dbReference>
<evidence type="ECO:0000256" key="4">
    <source>
        <dbReference type="ARBA" id="ARBA00004514"/>
    </source>
</evidence>
<keyword evidence="11" id="KW-0458">Lysosome</keyword>
<dbReference type="EMBL" id="GGYP01006931">
    <property type="protein sequence ID" value="MDE51702.1"/>
    <property type="molecule type" value="Transcribed_RNA"/>
</dbReference>
<dbReference type="InterPro" id="IPR045326">
    <property type="entry name" value="ATG17-like_dom"/>
</dbReference>
<dbReference type="GO" id="GO:0060090">
    <property type="term" value="F:molecular adaptor activity"/>
    <property type="evidence" value="ECO:0007669"/>
    <property type="project" value="TreeGrafter"/>
</dbReference>
<dbReference type="PANTHER" id="PTHR13222:SF1">
    <property type="entry name" value="RB1-INDUCIBLE COILED-COIL PROTEIN 1"/>
    <property type="match status" value="1"/>
</dbReference>
<evidence type="ECO:0000256" key="11">
    <source>
        <dbReference type="ARBA" id="ARBA00023228"/>
    </source>
</evidence>
<feature type="compositionally biased region" description="Low complexity" evidence="17">
    <location>
        <begin position="285"/>
        <end position="303"/>
    </location>
</feature>
<evidence type="ECO:0000256" key="14">
    <source>
        <dbReference type="ARBA" id="ARBA00053494"/>
    </source>
</evidence>
<keyword evidence="5" id="KW-0963">Cytoplasm</keyword>
<comment type="function">
    <text evidence="14">Involved in autophagy. Regulates early events but also late events of autophagosome formation through direct interaction with Atg16L1. Required for the formation of the autophagosome-like double-membrane structure that surrounds the Salmonella-containing vacuole (SCV) during S.typhimurium infection and subsequent xenophagy. Involved in repair of DNA damage caused by ionizing radiation, which subsequently improves cell survival by decreasing apoptosis. Inhibits PTK2/FAK1 and PTK2B/PYK2 kinase activity, affecting their downstream signaling pathways. Plays a role as a modulator of TGF-beta-signaling by restricting substrate specificity of RNF111. Functions as a DNA-binding transcription factor. Is a potent regulator of the RB1 pathway through induction of RB1 expression. Plays a crucial role in muscular differentiation. Plays an indispensable role in fetal hematopoiesis and in the regulation of neuronal homeostasis.</text>
</comment>
<dbReference type="CDD" id="cd17060">
    <property type="entry name" value="Ubl_RB1CC1"/>
    <property type="match status" value="1"/>
</dbReference>
<evidence type="ECO:0000313" key="19">
    <source>
        <dbReference type="EMBL" id="MDE51702.1"/>
    </source>
</evidence>
<proteinExistence type="predicted"/>
<feature type="compositionally biased region" description="Polar residues" evidence="17">
    <location>
        <begin position="215"/>
        <end position="225"/>
    </location>
</feature>
<dbReference type="GO" id="GO:0008285">
    <property type="term" value="P:negative regulation of cell population proliferation"/>
    <property type="evidence" value="ECO:0007669"/>
    <property type="project" value="UniProtKB-ARBA"/>
</dbReference>
<gene>
    <name evidence="19" type="primary">RB1CC1</name>
    <name evidence="19" type="ORF">g.10629</name>
</gene>
<evidence type="ECO:0000256" key="15">
    <source>
        <dbReference type="ARBA" id="ARBA00069790"/>
    </source>
</evidence>
<name>A0A6G1SNZ5_9ACAR</name>
<dbReference type="GO" id="GO:0061709">
    <property type="term" value="P:reticulophagy"/>
    <property type="evidence" value="ECO:0007669"/>
    <property type="project" value="TreeGrafter"/>
</dbReference>
<comment type="subcellular location">
    <subcellularLocation>
        <location evidence="4">Cytoplasm</location>
        <location evidence="4">Cytosol</location>
    </subcellularLocation>
    <subcellularLocation>
        <location evidence="3">Lysosome</location>
    </subcellularLocation>
    <subcellularLocation>
        <location evidence="1">Nucleus</location>
    </subcellularLocation>
    <subcellularLocation>
        <location evidence="2">Preautophagosomal structure</location>
    </subcellularLocation>
</comment>
<dbReference type="GO" id="GO:1990316">
    <property type="term" value="C:Atg1/ULK1 kinase complex"/>
    <property type="evidence" value="ECO:0007669"/>
    <property type="project" value="TreeGrafter"/>
</dbReference>
<evidence type="ECO:0000256" key="7">
    <source>
        <dbReference type="ARBA" id="ARBA00023006"/>
    </source>
</evidence>
<organism evidence="19">
    <name type="scientific">Aceria tosichella</name>
    <name type="common">wheat curl mite</name>
    <dbReference type="NCBI Taxonomy" id="561515"/>
    <lineage>
        <taxon>Eukaryota</taxon>
        <taxon>Metazoa</taxon>
        <taxon>Ecdysozoa</taxon>
        <taxon>Arthropoda</taxon>
        <taxon>Chelicerata</taxon>
        <taxon>Arachnida</taxon>
        <taxon>Acari</taxon>
        <taxon>Acariformes</taxon>
        <taxon>Trombidiformes</taxon>
        <taxon>Prostigmata</taxon>
        <taxon>Eupodina</taxon>
        <taxon>Eriophyoidea</taxon>
        <taxon>Eriophyidae</taxon>
        <taxon>Eriophyinae</taxon>
        <taxon>Aceriini</taxon>
        <taxon>Aceria</taxon>
    </lineage>
</organism>
<protein>
    <recommendedName>
        <fullName evidence="15">RB1-inducible coiled-coil protein 1</fullName>
    </recommendedName>
    <alternativeName>
        <fullName evidence="16">FAK family kinase-interacting protein of 200 kDa</fullName>
    </alternativeName>
</protein>
<dbReference type="SUPFAM" id="SSF54236">
    <property type="entry name" value="Ubiquitin-like"/>
    <property type="match status" value="1"/>
</dbReference>
<feature type="compositionally biased region" description="Low complexity" evidence="17">
    <location>
        <begin position="326"/>
        <end position="342"/>
    </location>
</feature>
<evidence type="ECO:0000256" key="6">
    <source>
        <dbReference type="ARBA" id="ARBA00022553"/>
    </source>
</evidence>
<feature type="region of interest" description="Disordered" evidence="17">
    <location>
        <begin position="665"/>
        <end position="705"/>
    </location>
</feature>
<keyword evidence="6" id="KW-0597">Phosphoprotein</keyword>
<evidence type="ECO:0000256" key="3">
    <source>
        <dbReference type="ARBA" id="ARBA00004371"/>
    </source>
</evidence>
<evidence type="ECO:0000256" key="9">
    <source>
        <dbReference type="ARBA" id="ARBA00023054"/>
    </source>
</evidence>
<evidence type="ECO:0000256" key="13">
    <source>
        <dbReference type="ARBA" id="ARBA00023306"/>
    </source>
</evidence>
<keyword evidence="8" id="KW-0805">Transcription regulation</keyword>
<dbReference type="GO" id="GO:0019901">
    <property type="term" value="F:protein kinase binding"/>
    <property type="evidence" value="ECO:0007669"/>
    <property type="project" value="UniProtKB-ARBA"/>
</dbReference>
<dbReference type="GO" id="GO:0005634">
    <property type="term" value="C:nucleus"/>
    <property type="evidence" value="ECO:0007669"/>
    <property type="project" value="UniProtKB-SubCell"/>
</dbReference>
<evidence type="ECO:0000256" key="12">
    <source>
        <dbReference type="ARBA" id="ARBA00023242"/>
    </source>
</evidence>
<keyword evidence="12" id="KW-0539">Nucleus</keyword>
<dbReference type="GO" id="GO:0034727">
    <property type="term" value="P:piecemeal microautophagy of the nucleus"/>
    <property type="evidence" value="ECO:0007669"/>
    <property type="project" value="TreeGrafter"/>
</dbReference>
<feature type="domain" description="Autophagy protein ATG17-like" evidence="18">
    <location>
        <begin position="120"/>
        <end position="599"/>
    </location>
</feature>
<dbReference type="Pfam" id="PF04108">
    <property type="entry name" value="ATG17_like"/>
    <property type="match status" value="1"/>
</dbReference>
<dbReference type="GO" id="GO:0000422">
    <property type="term" value="P:autophagy of mitochondrion"/>
    <property type="evidence" value="ECO:0007669"/>
    <property type="project" value="TreeGrafter"/>
</dbReference>
<evidence type="ECO:0000256" key="8">
    <source>
        <dbReference type="ARBA" id="ARBA00023015"/>
    </source>
</evidence>
<evidence type="ECO:0000256" key="1">
    <source>
        <dbReference type="ARBA" id="ARBA00004123"/>
    </source>
</evidence>
<keyword evidence="10" id="KW-0804">Transcription</keyword>
<dbReference type="GO" id="GO:0031090">
    <property type="term" value="C:organelle membrane"/>
    <property type="evidence" value="ECO:0007669"/>
    <property type="project" value="UniProtKB-ARBA"/>
</dbReference>
<dbReference type="GO" id="GO:0005764">
    <property type="term" value="C:lysosome"/>
    <property type="evidence" value="ECO:0007669"/>
    <property type="project" value="UniProtKB-SubCell"/>
</dbReference>
<keyword evidence="7" id="KW-0072">Autophagy</keyword>
<keyword evidence="13" id="KW-0131">Cell cycle</keyword>
<accession>A0A6G1SNZ5</accession>
<dbReference type="GO" id="GO:0061723">
    <property type="term" value="P:glycophagy"/>
    <property type="evidence" value="ECO:0007669"/>
    <property type="project" value="TreeGrafter"/>
</dbReference>
<dbReference type="Gene3D" id="3.10.20.90">
    <property type="entry name" value="Phosphatidylinositol 3-kinase Catalytic Subunit, Chain A, domain 1"/>
    <property type="match status" value="1"/>
</dbReference>
<feature type="compositionally biased region" description="Basic and acidic residues" evidence="17">
    <location>
        <begin position="240"/>
        <end position="259"/>
    </location>
</feature>
<evidence type="ECO:0000256" key="16">
    <source>
        <dbReference type="ARBA" id="ARBA00080154"/>
    </source>
</evidence>
<feature type="region of interest" description="Disordered" evidence="17">
    <location>
        <begin position="215"/>
        <end position="353"/>
    </location>
</feature>
<evidence type="ECO:0000256" key="17">
    <source>
        <dbReference type="SAM" id="MobiDB-lite"/>
    </source>
</evidence>
<dbReference type="GO" id="GO:0000045">
    <property type="term" value="P:autophagosome assembly"/>
    <property type="evidence" value="ECO:0007669"/>
    <property type="project" value="InterPro"/>
</dbReference>
<dbReference type="PANTHER" id="PTHR13222">
    <property type="entry name" value="RB1-INDUCIBLE COILED-COIL"/>
    <property type="match status" value="1"/>
</dbReference>
<dbReference type="AlphaFoldDB" id="A0A6G1SNZ5"/>
<keyword evidence="9" id="KW-0175">Coiled coil</keyword>
<dbReference type="GO" id="GO:0034517">
    <property type="term" value="P:ribophagy"/>
    <property type="evidence" value="ECO:0007669"/>
    <property type="project" value="TreeGrafter"/>
</dbReference>
<evidence type="ECO:0000256" key="10">
    <source>
        <dbReference type="ARBA" id="ARBA00023163"/>
    </source>
</evidence>
<evidence type="ECO:0000259" key="18">
    <source>
        <dbReference type="Pfam" id="PF04108"/>
    </source>
</evidence>
<dbReference type="FunFam" id="3.10.20.90:FF:000049">
    <property type="entry name" value="RB1-inducible coiled-coil protein 1 isoform X1"/>
    <property type="match status" value="1"/>
</dbReference>
<evidence type="ECO:0000256" key="2">
    <source>
        <dbReference type="ARBA" id="ARBA00004329"/>
    </source>
</evidence>
<evidence type="ECO:0000256" key="5">
    <source>
        <dbReference type="ARBA" id="ARBA00022490"/>
    </source>
</evidence>
<dbReference type="GO" id="GO:0034045">
    <property type="term" value="C:phagophore assembly site membrane"/>
    <property type="evidence" value="ECO:0007669"/>
    <property type="project" value="TreeGrafter"/>
</dbReference>